<dbReference type="PROSITE" id="PS51192">
    <property type="entry name" value="HELICASE_ATP_BIND_1"/>
    <property type="match status" value="1"/>
</dbReference>
<dbReference type="InterPro" id="IPR014001">
    <property type="entry name" value="Helicase_ATP-bd"/>
</dbReference>
<protein>
    <recommendedName>
        <fullName evidence="1">RNA helicase</fullName>
        <ecNumber evidence="1">3.6.4.13</ecNumber>
    </recommendedName>
</protein>
<dbReference type="GO" id="GO:0003723">
    <property type="term" value="F:RNA binding"/>
    <property type="evidence" value="ECO:0007669"/>
    <property type="project" value="TreeGrafter"/>
</dbReference>
<dbReference type="GO" id="GO:0006397">
    <property type="term" value="P:mRNA processing"/>
    <property type="evidence" value="ECO:0007669"/>
    <property type="project" value="UniProtKB-KW"/>
</dbReference>
<evidence type="ECO:0000256" key="3">
    <source>
        <dbReference type="ARBA" id="ARBA00022801"/>
    </source>
</evidence>
<dbReference type="EC" id="3.6.4.13" evidence="1"/>
<keyword evidence="2" id="KW-0507">mRNA processing</keyword>
<dbReference type="AlphaFoldDB" id="A0A914KUQ4"/>
<keyword evidence="4" id="KW-0547">Nucleotide-binding</keyword>
<dbReference type="PANTHER" id="PTHR18934">
    <property type="entry name" value="ATP-DEPENDENT RNA HELICASE"/>
    <property type="match status" value="1"/>
</dbReference>
<evidence type="ECO:0000256" key="2">
    <source>
        <dbReference type="ARBA" id="ARBA00022664"/>
    </source>
</evidence>
<dbReference type="GO" id="GO:0016787">
    <property type="term" value="F:hydrolase activity"/>
    <property type="evidence" value="ECO:0007669"/>
    <property type="project" value="UniProtKB-KW"/>
</dbReference>
<dbReference type="Gene3D" id="3.40.50.300">
    <property type="entry name" value="P-loop containing nucleotide triphosphate hydrolases"/>
    <property type="match status" value="1"/>
</dbReference>
<keyword evidence="5" id="KW-0508">mRNA splicing</keyword>
<reference evidence="9" key="1">
    <citation type="submission" date="2022-11" db="UniProtKB">
        <authorList>
            <consortium name="WormBaseParasite"/>
        </authorList>
    </citation>
    <scope>IDENTIFICATION</scope>
</reference>
<evidence type="ECO:0000313" key="9">
    <source>
        <dbReference type="WBParaSite" id="Minc3s00123g05266"/>
    </source>
</evidence>
<evidence type="ECO:0000256" key="4">
    <source>
        <dbReference type="ARBA" id="ARBA00022806"/>
    </source>
</evidence>
<sequence>MVACTEPRRVAAMSVATRVGVELDVQVVLVIEHLKYSTDGMLLSEAMNDRLLEQYEVILLDEAHERTLATNVLMGFIKVLFSS</sequence>
<dbReference type="Proteomes" id="UP000887563">
    <property type="component" value="Unplaced"/>
</dbReference>
<evidence type="ECO:0000313" key="8">
    <source>
        <dbReference type="Proteomes" id="UP000887563"/>
    </source>
</evidence>
<evidence type="ECO:0000256" key="1">
    <source>
        <dbReference type="ARBA" id="ARBA00012552"/>
    </source>
</evidence>
<evidence type="ECO:0000256" key="5">
    <source>
        <dbReference type="ARBA" id="ARBA00023187"/>
    </source>
</evidence>
<comment type="catalytic activity">
    <reaction evidence="6">
        <text>ATP + H2O = ADP + phosphate + H(+)</text>
        <dbReference type="Rhea" id="RHEA:13065"/>
        <dbReference type="ChEBI" id="CHEBI:15377"/>
        <dbReference type="ChEBI" id="CHEBI:15378"/>
        <dbReference type="ChEBI" id="CHEBI:30616"/>
        <dbReference type="ChEBI" id="CHEBI:43474"/>
        <dbReference type="ChEBI" id="CHEBI:456216"/>
        <dbReference type="EC" id="3.6.4.13"/>
    </reaction>
</comment>
<dbReference type="GO" id="GO:0005681">
    <property type="term" value="C:spliceosomal complex"/>
    <property type="evidence" value="ECO:0007669"/>
    <property type="project" value="TreeGrafter"/>
</dbReference>
<dbReference type="GO" id="GO:0003724">
    <property type="term" value="F:RNA helicase activity"/>
    <property type="evidence" value="ECO:0007669"/>
    <property type="project" value="UniProtKB-EC"/>
</dbReference>
<name>A0A914KUQ4_MELIC</name>
<organism evidence="8 9">
    <name type="scientific">Meloidogyne incognita</name>
    <name type="common">Southern root-knot nematode worm</name>
    <name type="synonym">Oxyuris incognita</name>
    <dbReference type="NCBI Taxonomy" id="6306"/>
    <lineage>
        <taxon>Eukaryota</taxon>
        <taxon>Metazoa</taxon>
        <taxon>Ecdysozoa</taxon>
        <taxon>Nematoda</taxon>
        <taxon>Chromadorea</taxon>
        <taxon>Rhabditida</taxon>
        <taxon>Tylenchina</taxon>
        <taxon>Tylenchomorpha</taxon>
        <taxon>Tylenchoidea</taxon>
        <taxon>Meloidogynidae</taxon>
        <taxon>Meloidogyninae</taxon>
        <taxon>Meloidogyne</taxon>
        <taxon>Meloidogyne incognita group</taxon>
    </lineage>
</organism>
<keyword evidence="4" id="KW-0067">ATP-binding</keyword>
<dbReference type="InterPro" id="IPR027417">
    <property type="entry name" value="P-loop_NTPase"/>
</dbReference>
<dbReference type="WBParaSite" id="Minc3s00123g05266">
    <property type="protein sequence ID" value="Minc3s00123g05266"/>
    <property type="gene ID" value="Minc3s00123g05266"/>
</dbReference>
<keyword evidence="4" id="KW-0347">Helicase</keyword>
<dbReference type="GO" id="GO:0008380">
    <property type="term" value="P:RNA splicing"/>
    <property type="evidence" value="ECO:0007669"/>
    <property type="project" value="UniProtKB-KW"/>
</dbReference>
<dbReference type="PANTHER" id="PTHR18934:SF109">
    <property type="entry name" value="ATP-DEPENDENT RNA HELICASE DHX15 HOMOLOG"/>
    <property type="match status" value="1"/>
</dbReference>
<accession>A0A914KUQ4</accession>
<dbReference type="SUPFAM" id="SSF52540">
    <property type="entry name" value="P-loop containing nucleoside triphosphate hydrolases"/>
    <property type="match status" value="1"/>
</dbReference>
<proteinExistence type="predicted"/>
<evidence type="ECO:0000259" key="7">
    <source>
        <dbReference type="PROSITE" id="PS51192"/>
    </source>
</evidence>
<keyword evidence="3" id="KW-0378">Hydrolase</keyword>
<evidence type="ECO:0000256" key="6">
    <source>
        <dbReference type="ARBA" id="ARBA00047984"/>
    </source>
</evidence>
<feature type="domain" description="Helicase ATP-binding" evidence="7">
    <location>
        <begin position="1"/>
        <end position="83"/>
    </location>
</feature>
<keyword evidence="8" id="KW-1185">Reference proteome</keyword>